<dbReference type="InterPro" id="IPR036390">
    <property type="entry name" value="WH_DNA-bd_sf"/>
</dbReference>
<organism evidence="1 2">
    <name type="scientific">Methanoculleus frigidifontis</name>
    <dbReference type="NCBI Taxonomy" id="2584085"/>
    <lineage>
        <taxon>Archaea</taxon>
        <taxon>Methanobacteriati</taxon>
        <taxon>Methanobacteriota</taxon>
        <taxon>Stenosarchaea group</taxon>
        <taxon>Methanomicrobia</taxon>
        <taxon>Methanomicrobiales</taxon>
        <taxon>Methanomicrobiaceae</taxon>
        <taxon>Methanoculleus</taxon>
    </lineage>
</organism>
<keyword evidence="2" id="KW-1185">Reference proteome</keyword>
<name>A0ABT8M7X0_9EURY</name>
<dbReference type="Proteomes" id="UP001168338">
    <property type="component" value="Unassembled WGS sequence"/>
</dbReference>
<gene>
    <name evidence="1" type="ORF">FGU65_03800</name>
</gene>
<dbReference type="Gene3D" id="3.30.565.60">
    <property type="match status" value="1"/>
</dbReference>
<reference evidence="1" key="1">
    <citation type="submission" date="2019-05" db="EMBL/GenBank/DDBJ databases">
        <title>Methanoculleus sp. FWC-SCC1, a methanogenic archaeon isolated from deep marine cold seep.</title>
        <authorList>
            <person name="Chen Y.-W."/>
            <person name="Chen S.-C."/>
            <person name="Teng N.-H."/>
            <person name="Lai M.-C."/>
        </authorList>
    </citation>
    <scope>NUCLEOTIDE SEQUENCE</scope>
    <source>
        <strain evidence="1">FWC-SCC1</strain>
    </source>
</reference>
<dbReference type="Pfam" id="PF13412">
    <property type="entry name" value="HTH_24"/>
    <property type="match status" value="1"/>
</dbReference>
<dbReference type="Gene3D" id="1.10.10.10">
    <property type="entry name" value="Winged helix-like DNA-binding domain superfamily/Winged helix DNA-binding domain"/>
    <property type="match status" value="1"/>
</dbReference>
<evidence type="ECO:0000313" key="1">
    <source>
        <dbReference type="EMBL" id="MDN7024022.1"/>
    </source>
</evidence>
<dbReference type="Pfam" id="PF13749">
    <property type="entry name" value="HATPase_c_4"/>
    <property type="match status" value="1"/>
</dbReference>
<dbReference type="EMBL" id="VCYH01000002">
    <property type="protein sequence ID" value="MDN7024022.1"/>
    <property type="molecule type" value="Genomic_DNA"/>
</dbReference>
<dbReference type="PANTHER" id="PTHR30595">
    <property type="entry name" value="GLPR-RELATED TRANSCRIPTIONAL REPRESSOR"/>
    <property type="match status" value="1"/>
</dbReference>
<dbReference type="InterPro" id="IPR036388">
    <property type="entry name" value="WH-like_DNA-bd_sf"/>
</dbReference>
<dbReference type="RefSeq" id="WP_301663107.1">
    <property type="nucleotide sequence ID" value="NZ_VCYH01000002.1"/>
</dbReference>
<dbReference type="SUPFAM" id="SSF46785">
    <property type="entry name" value="Winged helix' DNA-binding domain"/>
    <property type="match status" value="1"/>
</dbReference>
<dbReference type="InterPro" id="IPR038475">
    <property type="entry name" value="RecG_C_sf"/>
</dbReference>
<comment type="caution">
    <text evidence="1">The sequence shown here is derived from an EMBL/GenBank/DDBJ whole genome shotgun (WGS) entry which is preliminary data.</text>
</comment>
<dbReference type="PANTHER" id="PTHR30595:SF6">
    <property type="entry name" value="SCHLAFEN ALBA-2 DOMAIN-CONTAINING PROTEIN"/>
    <property type="match status" value="1"/>
</dbReference>
<evidence type="ECO:0000313" key="2">
    <source>
        <dbReference type="Proteomes" id="UP001168338"/>
    </source>
</evidence>
<sequence>MAGSRRGTRMFPLIPFRGTGRRPVQRSGSSDYLPERKAVTNVSATLSGNPLLAEPMYLTGYIERMGTGTRDMIRRCTEAELPEPEFGVSDGFQTIVRRVQGGEEPSGKTSGKTSGLILEMIRRQPEITIPEMAEALGKSTRAIELQLAKLKKSGKVQRIGPAKGGRWEITEGGDE</sequence>
<protein>
    <submittedName>
        <fullName evidence="1">Winged helix-turn-helix transcriptional regulator</fullName>
    </submittedName>
</protein>
<proteinExistence type="predicted"/>
<accession>A0ABT8M7X0</accession>